<evidence type="ECO:0000256" key="3">
    <source>
        <dbReference type="ARBA" id="ARBA00022692"/>
    </source>
</evidence>
<dbReference type="RefSeq" id="WP_056993393.1">
    <property type="nucleotide sequence ID" value="NZ_JQCE01000075.1"/>
</dbReference>
<sequence length="438" mass="47748">MDESKIGQSARRKVRWHLLPYLFIVYFVAFLDRSSITYASIGGMDKSLGLSATTYGLIAGIFFIGYFIFGIPGNMMLERIGARRWIGIILIGWGAVTLVTGFVNSAVELSVLRFLLGTAEAALFPGMTLIITYWVLSRERAAAVALFMIAPPLANSFGAPVSTLIITQIHQVMGLDGWRWLFILVGIPAVVLGFITFWYLNDDPSKAKWLTTDEKKWLTTALDEDRLAASQHGEITAPFKEAFKNKQVWLMTIMNVFYVMGLYGLTFWLPQMVRSLSSKNSTMMVGWLTAIPYLLGAIALVLNARSSDATGERIWHTALSAIVGGIGLFGAALAPNPVVSFLFLCVTAIGVYAWSGPYWAITTNIDPRIAAVGLGIVNALGNLGGFVSPYAVGWLNDTSGSSQMGMLFLAAALVIAGVIVIMLRRTEVGQKLILAVKH</sequence>
<reference evidence="8 9" key="1">
    <citation type="journal article" date="2015" name="Genome Announc.">
        <title>Expanding the biotechnology potential of lactobacilli through comparative genomics of 213 strains and associated genera.</title>
        <authorList>
            <person name="Sun Z."/>
            <person name="Harris H.M."/>
            <person name="McCann A."/>
            <person name="Guo C."/>
            <person name="Argimon S."/>
            <person name="Zhang W."/>
            <person name="Yang X."/>
            <person name="Jeffery I.B."/>
            <person name="Cooney J.C."/>
            <person name="Kagawa T.F."/>
            <person name="Liu W."/>
            <person name="Song Y."/>
            <person name="Salvetti E."/>
            <person name="Wrobel A."/>
            <person name="Rasinkangas P."/>
            <person name="Parkhill J."/>
            <person name="Rea M.C."/>
            <person name="O'Sullivan O."/>
            <person name="Ritari J."/>
            <person name="Douillard F.P."/>
            <person name="Paul Ross R."/>
            <person name="Yang R."/>
            <person name="Briner A.E."/>
            <person name="Felis G.E."/>
            <person name="de Vos W.M."/>
            <person name="Barrangou R."/>
            <person name="Klaenhammer T.R."/>
            <person name="Caufield P.W."/>
            <person name="Cui Y."/>
            <person name="Zhang H."/>
            <person name="O'Toole P.W."/>
        </authorList>
    </citation>
    <scope>NUCLEOTIDE SEQUENCE [LARGE SCALE GENOMIC DNA]</scope>
    <source>
        <strain evidence="8 9">DSM 24301</strain>
    </source>
</reference>
<dbReference type="STRING" id="1293598.IV56_GL000271"/>
<evidence type="ECO:0000256" key="4">
    <source>
        <dbReference type="ARBA" id="ARBA00022989"/>
    </source>
</evidence>
<accession>A0A0R2MR20</accession>
<keyword evidence="4 6" id="KW-1133">Transmembrane helix</keyword>
<dbReference type="GO" id="GO:0005886">
    <property type="term" value="C:plasma membrane"/>
    <property type="evidence" value="ECO:0007669"/>
    <property type="project" value="UniProtKB-SubCell"/>
</dbReference>
<dbReference type="Pfam" id="PF07690">
    <property type="entry name" value="MFS_1"/>
    <property type="match status" value="1"/>
</dbReference>
<evidence type="ECO:0000256" key="1">
    <source>
        <dbReference type="ARBA" id="ARBA00004651"/>
    </source>
</evidence>
<feature type="transmembrane region" description="Helical" evidence="6">
    <location>
        <begin position="372"/>
        <end position="392"/>
    </location>
</feature>
<evidence type="ECO:0000313" key="9">
    <source>
        <dbReference type="Proteomes" id="UP000050969"/>
    </source>
</evidence>
<dbReference type="PROSITE" id="PS50850">
    <property type="entry name" value="MFS"/>
    <property type="match status" value="1"/>
</dbReference>
<dbReference type="FunFam" id="1.20.1250.20:FF:000018">
    <property type="entry name" value="MFS transporter permease"/>
    <property type="match status" value="1"/>
</dbReference>
<comment type="caution">
    <text evidence="8">The sequence shown here is derived from an EMBL/GenBank/DDBJ whole genome shotgun (WGS) entry which is preliminary data.</text>
</comment>
<dbReference type="EMBL" id="JQCE01000075">
    <property type="protein sequence ID" value="KRO15180.1"/>
    <property type="molecule type" value="Genomic_DNA"/>
</dbReference>
<dbReference type="PANTHER" id="PTHR43791">
    <property type="entry name" value="PERMEASE-RELATED"/>
    <property type="match status" value="1"/>
</dbReference>
<feature type="transmembrane region" description="Helical" evidence="6">
    <location>
        <begin position="53"/>
        <end position="73"/>
    </location>
</feature>
<dbReference type="InterPro" id="IPR020846">
    <property type="entry name" value="MFS_dom"/>
</dbReference>
<protein>
    <submittedName>
        <fullName evidence="8">Transporter, major facilitator family protein</fullName>
    </submittedName>
</protein>
<dbReference type="InterPro" id="IPR036259">
    <property type="entry name" value="MFS_trans_sf"/>
</dbReference>
<dbReference type="Proteomes" id="UP000050969">
    <property type="component" value="Unassembled WGS sequence"/>
</dbReference>
<feature type="transmembrane region" description="Helical" evidence="6">
    <location>
        <begin position="85"/>
        <end position="103"/>
    </location>
</feature>
<name>A0A0R2MR20_9LACO</name>
<dbReference type="InterPro" id="IPR011701">
    <property type="entry name" value="MFS"/>
</dbReference>
<evidence type="ECO:0000313" key="8">
    <source>
        <dbReference type="EMBL" id="KRO15180.1"/>
    </source>
</evidence>
<dbReference type="PATRIC" id="fig|1293598.4.peg.290"/>
<comment type="subcellular location">
    <subcellularLocation>
        <location evidence="1">Cell membrane</location>
        <topology evidence="1">Multi-pass membrane protein</topology>
    </subcellularLocation>
</comment>
<feature type="transmembrane region" description="Helical" evidence="6">
    <location>
        <begin position="281"/>
        <end position="302"/>
    </location>
</feature>
<keyword evidence="2" id="KW-0813">Transport</keyword>
<evidence type="ECO:0000256" key="5">
    <source>
        <dbReference type="ARBA" id="ARBA00023136"/>
    </source>
</evidence>
<keyword evidence="9" id="KW-1185">Reference proteome</keyword>
<dbReference type="AlphaFoldDB" id="A0A0R2MR20"/>
<feature type="transmembrane region" description="Helical" evidence="6">
    <location>
        <begin position="314"/>
        <end position="334"/>
    </location>
</feature>
<feature type="transmembrane region" description="Helical" evidence="6">
    <location>
        <begin position="178"/>
        <end position="200"/>
    </location>
</feature>
<gene>
    <name evidence="8" type="ORF">IV56_GL000271</name>
</gene>
<feature type="transmembrane region" description="Helical" evidence="6">
    <location>
        <begin position="248"/>
        <end position="269"/>
    </location>
</feature>
<dbReference type="PANTHER" id="PTHR43791:SF36">
    <property type="entry name" value="TRANSPORTER, PUTATIVE (AFU_ORTHOLOGUE AFUA_6G08340)-RELATED"/>
    <property type="match status" value="1"/>
</dbReference>
<evidence type="ECO:0000256" key="2">
    <source>
        <dbReference type="ARBA" id="ARBA00022448"/>
    </source>
</evidence>
<dbReference type="SUPFAM" id="SSF103473">
    <property type="entry name" value="MFS general substrate transporter"/>
    <property type="match status" value="1"/>
</dbReference>
<feature type="domain" description="Major facilitator superfamily (MFS) profile" evidence="7">
    <location>
        <begin position="18"/>
        <end position="429"/>
    </location>
</feature>
<proteinExistence type="predicted"/>
<evidence type="ECO:0000256" key="6">
    <source>
        <dbReference type="SAM" id="Phobius"/>
    </source>
</evidence>
<evidence type="ECO:0000259" key="7">
    <source>
        <dbReference type="PROSITE" id="PS50850"/>
    </source>
</evidence>
<keyword evidence="5 6" id="KW-0472">Membrane</keyword>
<dbReference type="CDD" id="cd17319">
    <property type="entry name" value="MFS_ExuT_GudP_like"/>
    <property type="match status" value="1"/>
</dbReference>
<feature type="transmembrane region" description="Helical" evidence="6">
    <location>
        <begin position="143"/>
        <end position="166"/>
    </location>
</feature>
<organism evidence="8 9">
    <name type="scientific">Lacticaseibacillus saniviri JCM 17471 = DSM 24301</name>
    <dbReference type="NCBI Taxonomy" id="1293598"/>
    <lineage>
        <taxon>Bacteria</taxon>
        <taxon>Bacillati</taxon>
        <taxon>Bacillota</taxon>
        <taxon>Bacilli</taxon>
        <taxon>Lactobacillales</taxon>
        <taxon>Lactobacillaceae</taxon>
        <taxon>Lacticaseibacillus</taxon>
    </lineage>
</organism>
<dbReference type="Gene3D" id="1.20.1250.20">
    <property type="entry name" value="MFS general substrate transporter like domains"/>
    <property type="match status" value="2"/>
</dbReference>
<keyword evidence="3 6" id="KW-0812">Transmembrane</keyword>
<dbReference type="GO" id="GO:0022857">
    <property type="term" value="F:transmembrane transporter activity"/>
    <property type="evidence" value="ECO:0007669"/>
    <property type="project" value="InterPro"/>
</dbReference>
<feature type="transmembrane region" description="Helical" evidence="6">
    <location>
        <begin position="404"/>
        <end position="423"/>
    </location>
</feature>
<feature type="transmembrane region" description="Helical" evidence="6">
    <location>
        <begin position="115"/>
        <end position="136"/>
    </location>
</feature>
<feature type="transmembrane region" description="Helical" evidence="6">
    <location>
        <begin position="340"/>
        <end position="360"/>
    </location>
</feature>